<keyword evidence="5 9" id="KW-0798">TonB box</keyword>
<dbReference type="Gene3D" id="2.40.170.20">
    <property type="entry name" value="TonB-dependent receptor, beta-barrel domain"/>
    <property type="match status" value="1"/>
</dbReference>
<keyword evidence="6 8" id="KW-0472">Membrane</keyword>
<keyword evidence="7 8" id="KW-0998">Cell outer membrane</keyword>
<dbReference type="PROSITE" id="PS52016">
    <property type="entry name" value="TONB_DEPENDENT_REC_3"/>
    <property type="match status" value="1"/>
</dbReference>
<keyword evidence="13" id="KW-0675">Receptor</keyword>
<dbReference type="Gene3D" id="2.170.130.10">
    <property type="entry name" value="TonB-dependent receptor, plug domain"/>
    <property type="match status" value="1"/>
</dbReference>
<accession>A0ABV7HJA5</accession>
<evidence type="ECO:0000256" key="4">
    <source>
        <dbReference type="ARBA" id="ARBA00022692"/>
    </source>
</evidence>
<dbReference type="SUPFAM" id="SSF56935">
    <property type="entry name" value="Porins"/>
    <property type="match status" value="1"/>
</dbReference>
<feature type="domain" description="TonB-dependent receptor plug" evidence="12">
    <location>
        <begin position="59"/>
        <end position="161"/>
    </location>
</feature>
<evidence type="ECO:0000256" key="3">
    <source>
        <dbReference type="ARBA" id="ARBA00022452"/>
    </source>
</evidence>
<dbReference type="Pfam" id="PF07715">
    <property type="entry name" value="Plug"/>
    <property type="match status" value="1"/>
</dbReference>
<evidence type="ECO:0000256" key="5">
    <source>
        <dbReference type="ARBA" id="ARBA00023077"/>
    </source>
</evidence>
<dbReference type="InterPro" id="IPR012910">
    <property type="entry name" value="Plug_dom"/>
</dbReference>
<evidence type="ECO:0000256" key="8">
    <source>
        <dbReference type="PROSITE-ProRule" id="PRU01360"/>
    </source>
</evidence>
<keyword evidence="14" id="KW-1185">Reference proteome</keyword>
<dbReference type="InterPro" id="IPR010104">
    <property type="entry name" value="TonB_rcpt_bac"/>
</dbReference>
<sequence length="998" mass="108822">MKKRTSQPHLKLFKKSMLGVSIALAASSATAQGQSDSPKLEEVVVTGIRASLASAIDAKRESPKLVEVIIADDIGKLPDQNLAEVMENITGVQITRTAGVGTGVQIRGTNANRVEINGVSTVGSGSGRSGINFEDINPAIIAAVEVTKSPDAKTIEGSVGGTVNLKTIRPLDLSETLGFIRAQGEHSSLSTEGIKPRFAGAYGDNWETSAGDFGFVVSGSYTEQEALSFRPRVDRDNINNFEGKNPSEFLGIQFMVQEQENDDYETVNLASTFEWAPSNALKFSFDAIINNQERSRDAYKIEASGVSNLRAISYPDSFETVDFGIGDVGNNGVVQAALTGRLSPDLAYDDDDPNMRFVSETNSRITDTELFRLSGEWQGEKLKASFELARSNSDTTTPKLNTTLNYINPNCPLQGGADPDAITTSTGADNCVPYIYDLTGGSLAFGIDFENEYAPTPEQLTDPNNVVLRALDVSHDTQDNTDDQFRLDFTYDVDSFGVTTVDFGYRYNNTTGEHVSIKDKIGNFSKLMDAPRGTLFEDLLVEGPDNYGDADGRDLFIKNFLLIDPDRSFSDPDGTIAALEEAFAANRELYPEGTGATSLNLQEDLDPYYKIEEETSALYAQANFEFGIVSGNVGLRYLETDIDSTGYEPSIAGAERALTTTSSNYDFLLPRLNLKAQLTDDFLVRVGYGSDIRRPSFDDVRIGYSFSQAENSAVSLGNPGVEPEEVDSFDIAAEWYFAPSGLVSIGYFHKERTNLFGSYYEGAALYPSDTTTGGLERDATRPCEDGGIWNPEVIPNTFGDPNSQGLCVDFTRPENVEGTTKQKGVELQFQYDLADFEDSLGWASGFGILANYTIQEFSGDTGEDTTSGRGLTVLGEVTLPRGLLDFSENAYNITAYYEKYGLSARMRYTWREAFRTQDFGGGANTSGSSTFSFPVYTHDRGQLNASISYAVTDQLSFGVEAVNLTEEEITQTCVSESGPVCFSGYPDRRVTFGASYRF</sequence>
<evidence type="ECO:0000256" key="2">
    <source>
        <dbReference type="ARBA" id="ARBA00022448"/>
    </source>
</evidence>
<dbReference type="NCBIfam" id="TIGR01782">
    <property type="entry name" value="TonB-Xanth-Caul"/>
    <property type="match status" value="1"/>
</dbReference>
<comment type="subcellular location">
    <subcellularLocation>
        <location evidence="1 8">Cell outer membrane</location>
        <topology evidence="1 8">Multi-pass membrane protein</topology>
    </subcellularLocation>
</comment>
<keyword evidence="2 8" id="KW-0813">Transport</keyword>
<dbReference type="Pfam" id="PF00593">
    <property type="entry name" value="TonB_dep_Rec_b-barrel"/>
    <property type="match status" value="1"/>
</dbReference>
<evidence type="ECO:0000256" key="9">
    <source>
        <dbReference type="RuleBase" id="RU003357"/>
    </source>
</evidence>
<dbReference type="RefSeq" id="WP_382414020.1">
    <property type="nucleotide sequence ID" value="NZ_AP031500.1"/>
</dbReference>
<dbReference type="InterPro" id="IPR036942">
    <property type="entry name" value="Beta-barrel_TonB_sf"/>
</dbReference>
<dbReference type="PANTHER" id="PTHR40980:SF3">
    <property type="entry name" value="TONB-DEPENDENT RECEPTOR-LIKE BETA-BARREL DOMAIN-CONTAINING PROTEIN"/>
    <property type="match status" value="1"/>
</dbReference>
<protein>
    <submittedName>
        <fullName evidence="13">TonB-dependent receptor</fullName>
    </submittedName>
</protein>
<dbReference type="PANTHER" id="PTHR40980">
    <property type="entry name" value="PLUG DOMAIN-CONTAINING PROTEIN"/>
    <property type="match status" value="1"/>
</dbReference>
<evidence type="ECO:0000256" key="7">
    <source>
        <dbReference type="ARBA" id="ARBA00023237"/>
    </source>
</evidence>
<feature type="signal peptide" evidence="10">
    <location>
        <begin position="1"/>
        <end position="31"/>
    </location>
</feature>
<gene>
    <name evidence="13" type="ORF">ACFOEB_02010</name>
</gene>
<dbReference type="EMBL" id="JBHRTL010000003">
    <property type="protein sequence ID" value="MFC3153959.1"/>
    <property type="molecule type" value="Genomic_DNA"/>
</dbReference>
<evidence type="ECO:0000256" key="10">
    <source>
        <dbReference type="SAM" id="SignalP"/>
    </source>
</evidence>
<evidence type="ECO:0000256" key="6">
    <source>
        <dbReference type="ARBA" id="ARBA00023136"/>
    </source>
</evidence>
<dbReference type="InterPro" id="IPR039426">
    <property type="entry name" value="TonB-dep_rcpt-like"/>
</dbReference>
<dbReference type="InterPro" id="IPR000531">
    <property type="entry name" value="Beta-barrel_TonB"/>
</dbReference>
<comment type="caution">
    <text evidence="13">The sequence shown here is derived from an EMBL/GenBank/DDBJ whole genome shotgun (WGS) entry which is preliminary data.</text>
</comment>
<evidence type="ECO:0000313" key="13">
    <source>
        <dbReference type="EMBL" id="MFC3153959.1"/>
    </source>
</evidence>
<organism evidence="13 14">
    <name type="scientific">Gilvimarinus japonicus</name>
    <dbReference type="NCBI Taxonomy" id="1796469"/>
    <lineage>
        <taxon>Bacteria</taxon>
        <taxon>Pseudomonadati</taxon>
        <taxon>Pseudomonadota</taxon>
        <taxon>Gammaproteobacteria</taxon>
        <taxon>Cellvibrionales</taxon>
        <taxon>Cellvibrionaceae</taxon>
        <taxon>Gilvimarinus</taxon>
    </lineage>
</organism>
<keyword evidence="10" id="KW-0732">Signal</keyword>
<reference evidence="14" key="1">
    <citation type="journal article" date="2019" name="Int. J. Syst. Evol. Microbiol.">
        <title>The Global Catalogue of Microorganisms (GCM) 10K type strain sequencing project: providing services to taxonomists for standard genome sequencing and annotation.</title>
        <authorList>
            <consortium name="The Broad Institute Genomics Platform"/>
            <consortium name="The Broad Institute Genome Sequencing Center for Infectious Disease"/>
            <person name="Wu L."/>
            <person name="Ma J."/>
        </authorList>
    </citation>
    <scope>NUCLEOTIDE SEQUENCE [LARGE SCALE GENOMIC DNA]</scope>
    <source>
        <strain evidence="14">KCTC 52141</strain>
    </source>
</reference>
<feature type="domain" description="TonB-dependent receptor-like beta-barrel" evidence="11">
    <location>
        <begin position="434"/>
        <end position="964"/>
    </location>
</feature>
<evidence type="ECO:0000259" key="12">
    <source>
        <dbReference type="Pfam" id="PF07715"/>
    </source>
</evidence>
<name>A0ABV7HJA5_9GAMM</name>
<evidence type="ECO:0000313" key="14">
    <source>
        <dbReference type="Proteomes" id="UP001595548"/>
    </source>
</evidence>
<feature type="chain" id="PRO_5047066918" evidence="10">
    <location>
        <begin position="32"/>
        <end position="998"/>
    </location>
</feature>
<proteinExistence type="inferred from homology"/>
<dbReference type="Proteomes" id="UP001595548">
    <property type="component" value="Unassembled WGS sequence"/>
</dbReference>
<evidence type="ECO:0000259" key="11">
    <source>
        <dbReference type="Pfam" id="PF00593"/>
    </source>
</evidence>
<keyword evidence="4 8" id="KW-0812">Transmembrane</keyword>
<evidence type="ECO:0000256" key="1">
    <source>
        <dbReference type="ARBA" id="ARBA00004571"/>
    </source>
</evidence>
<dbReference type="InterPro" id="IPR037066">
    <property type="entry name" value="Plug_dom_sf"/>
</dbReference>
<keyword evidence="3 8" id="KW-1134">Transmembrane beta strand</keyword>
<comment type="similarity">
    <text evidence="8 9">Belongs to the TonB-dependent receptor family.</text>
</comment>